<dbReference type="WBParaSite" id="TCNE_0000244501-mRNA-1">
    <property type="protein sequence ID" value="TCNE_0000244501-mRNA-1"/>
    <property type="gene ID" value="TCNE_0000244501"/>
</dbReference>
<gene>
    <name evidence="1" type="ORF">TCNE_LOCUS2445</name>
</gene>
<evidence type="ECO:0000313" key="3">
    <source>
        <dbReference type="WBParaSite" id="TCNE_0000244501-mRNA-1"/>
    </source>
</evidence>
<keyword evidence="2" id="KW-1185">Reference proteome</keyword>
<dbReference type="AlphaFoldDB" id="A0A183U1S5"/>
<dbReference type="Proteomes" id="UP000050794">
    <property type="component" value="Unassembled WGS sequence"/>
</dbReference>
<sequence>MASSRGRSTLTERRERRTFVFGSSTPRDLSYMSKVPPTLRTYDSKPLKTPPLKKEETLTHYMRQARSLTPHLSGSSANCLTRTLIEMVFGRNENSADAEIGQVLMRTGLRRSKITSLFPWASEDVESTFMRKQDSLIDCTSSSVKCGS</sequence>
<evidence type="ECO:0000313" key="2">
    <source>
        <dbReference type="Proteomes" id="UP000050794"/>
    </source>
</evidence>
<name>A0A183U1S5_TOXCA</name>
<reference evidence="1 2" key="2">
    <citation type="submission" date="2018-11" db="EMBL/GenBank/DDBJ databases">
        <authorList>
            <consortium name="Pathogen Informatics"/>
        </authorList>
    </citation>
    <scope>NUCLEOTIDE SEQUENCE [LARGE SCALE GENOMIC DNA]</scope>
</reference>
<organism evidence="2 3">
    <name type="scientific">Toxocara canis</name>
    <name type="common">Canine roundworm</name>
    <dbReference type="NCBI Taxonomy" id="6265"/>
    <lineage>
        <taxon>Eukaryota</taxon>
        <taxon>Metazoa</taxon>
        <taxon>Ecdysozoa</taxon>
        <taxon>Nematoda</taxon>
        <taxon>Chromadorea</taxon>
        <taxon>Rhabditida</taxon>
        <taxon>Spirurina</taxon>
        <taxon>Ascaridomorpha</taxon>
        <taxon>Ascaridoidea</taxon>
        <taxon>Toxocaridae</taxon>
        <taxon>Toxocara</taxon>
    </lineage>
</organism>
<proteinExistence type="predicted"/>
<dbReference type="EMBL" id="UYWY01002458">
    <property type="protein sequence ID" value="VDM28089.1"/>
    <property type="molecule type" value="Genomic_DNA"/>
</dbReference>
<accession>A0A183U1S5</accession>
<reference evidence="3" key="1">
    <citation type="submission" date="2016-06" db="UniProtKB">
        <authorList>
            <consortium name="WormBaseParasite"/>
        </authorList>
    </citation>
    <scope>IDENTIFICATION</scope>
</reference>
<evidence type="ECO:0000313" key="1">
    <source>
        <dbReference type="EMBL" id="VDM28089.1"/>
    </source>
</evidence>
<protein>
    <submittedName>
        <fullName evidence="1 3">Uncharacterized protein</fullName>
    </submittedName>
</protein>